<proteinExistence type="predicted"/>
<dbReference type="Proteomes" id="UP000678393">
    <property type="component" value="Unassembled WGS sequence"/>
</dbReference>
<evidence type="ECO:0000313" key="2">
    <source>
        <dbReference type="Proteomes" id="UP000678393"/>
    </source>
</evidence>
<dbReference type="EMBL" id="CAJHNH020002447">
    <property type="protein sequence ID" value="CAG5126785.1"/>
    <property type="molecule type" value="Genomic_DNA"/>
</dbReference>
<gene>
    <name evidence="1" type="ORF">CUNI_LOCUS12343</name>
</gene>
<dbReference type="AlphaFoldDB" id="A0A8S3ZFP8"/>
<dbReference type="InterPro" id="IPR021381">
    <property type="entry name" value="DUF3011"/>
</dbReference>
<evidence type="ECO:0000313" key="1">
    <source>
        <dbReference type="EMBL" id="CAG5126785.1"/>
    </source>
</evidence>
<reference evidence="1" key="1">
    <citation type="submission" date="2021-04" db="EMBL/GenBank/DDBJ databases">
        <authorList>
            <consortium name="Molecular Ecology Group"/>
        </authorList>
    </citation>
    <scope>NUCLEOTIDE SEQUENCE</scope>
</reference>
<feature type="non-terminal residue" evidence="1">
    <location>
        <position position="1"/>
    </location>
</feature>
<accession>A0A8S3ZFP8</accession>
<keyword evidence="2" id="KW-1185">Reference proteome</keyword>
<comment type="caution">
    <text evidence="1">The sequence shown here is derived from an EMBL/GenBank/DDBJ whole genome shotgun (WGS) entry which is preliminary data.</text>
</comment>
<organism evidence="1 2">
    <name type="scientific">Candidula unifasciata</name>
    <dbReference type="NCBI Taxonomy" id="100452"/>
    <lineage>
        <taxon>Eukaryota</taxon>
        <taxon>Metazoa</taxon>
        <taxon>Spiralia</taxon>
        <taxon>Lophotrochozoa</taxon>
        <taxon>Mollusca</taxon>
        <taxon>Gastropoda</taxon>
        <taxon>Heterobranchia</taxon>
        <taxon>Euthyneura</taxon>
        <taxon>Panpulmonata</taxon>
        <taxon>Eupulmonata</taxon>
        <taxon>Stylommatophora</taxon>
        <taxon>Helicina</taxon>
        <taxon>Helicoidea</taxon>
        <taxon>Geomitridae</taxon>
        <taxon>Candidula</taxon>
    </lineage>
</organism>
<dbReference type="Pfam" id="PF11218">
    <property type="entry name" value="DUF3011"/>
    <property type="match status" value="1"/>
</dbReference>
<protein>
    <submittedName>
        <fullName evidence="1">Uncharacterized protein</fullName>
    </submittedName>
</protein>
<name>A0A8S3ZFP8_9EUPU</name>
<sequence length="176" mass="19543">VCLEIQLHSQLLQHNSAFIRDEEGNPAEIKSVELINQTSIHPCVRWESFAHYGSAVIVKDGCQGKFNVCYSTGAPQPSVPITESQDCLTVRLLSQVRKPAEKTILRSDGKGDLIVSMALIESFSAVTCILGLTFNYLAHKVEARYGCRGDFRVCLDPLIILDPDLPEISRNLETRN</sequence>